<dbReference type="Proteomes" id="UP000765507">
    <property type="component" value="Unassembled WGS sequence"/>
</dbReference>
<accession>A0A8T1SLD6</accession>
<feature type="domain" description="BTB" evidence="3">
    <location>
        <begin position="12"/>
        <end position="79"/>
    </location>
</feature>
<dbReference type="InterPro" id="IPR015915">
    <property type="entry name" value="Kelch-typ_b-propeller"/>
</dbReference>
<dbReference type="SMART" id="SM00875">
    <property type="entry name" value="BACK"/>
    <property type="match status" value="1"/>
</dbReference>
<evidence type="ECO:0000256" key="1">
    <source>
        <dbReference type="ARBA" id="ARBA00022441"/>
    </source>
</evidence>
<dbReference type="PIRSF" id="PIRSF037037">
    <property type="entry name" value="Kelch-like_protein_gigaxonin"/>
    <property type="match status" value="1"/>
</dbReference>
<evidence type="ECO:0000313" key="5">
    <source>
        <dbReference type="Proteomes" id="UP000765507"/>
    </source>
</evidence>
<dbReference type="InterPro" id="IPR011705">
    <property type="entry name" value="BACK"/>
</dbReference>
<dbReference type="PANTHER" id="PTHR45632">
    <property type="entry name" value="LD33804P"/>
    <property type="match status" value="1"/>
</dbReference>
<dbReference type="SUPFAM" id="SSF117281">
    <property type="entry name" value="Kelch motif"/>
    <property type="match status" value="1"/>
</dbReference>
<keyword evidence="5" id="KW-1185">Reference proteome</keyword>
<dbReference type="InterPro" id="IPR000210">
    <property type="entry name" value="BTB/POZ_dom"/>
</dbReference>
<dbReference type="SUPFAM" id="SSF54695">
    <property type="entry name" value="POZ domain"/>
    <property type="match status" value="1"/>
</dbReference>
<dbReference type="Gene3D" id="1.25.40.420">
    <property type="match status" value="1"/>
</dbReference>
<dbReference type="SMART" id="SM00225">
    <property type="entry name" value="BTB"/>
    <property type="match status" value="1"/>
</dbReference>
<protein>
    <submittedName>
        <fullName evidence="4">Kelch like family member 28</fullName>
    </submittedName>
</protein>
<sequence length="583" mass="65850">GLQQLYQHQLLCDATLVCEGRRFSCHRVLLAAVSPYFKDCFTSSGKESQGGEVVLQDMAPSILQSILKYIYTEELSLSLETAPDLFAAASKLQILPLVEICCRFLLKNISMQNCIGLYRLAQTYNHQALYYATMQLIMLNFGRFCEDDDFLSLDLSSLITILSSDGLAVASELEVYQAVRRWTQFQPTTGHSLLNELMRHVRLPLLTERELVEVQLDSERYGDVQLHWKQLDGEERLHESGGLRQGMSDELIVCVDSQMWEDQELENEDFLMGSYDPHAEKWEKLPGLKSLTHPACVALGDKLYVSGGICRNSYSDVLYEFNSFKGQWTQLPSMSVPRATHGFLICNQRLYAMGGWRGFHEFLNSAECFDIAKQIWTPISQLPFVLSRSASTALKKKLYLLGGATGLTGYWQFHRGLLIYEVSSDTWTQVSLNNGFFSAGAVAMNNGIYVIGGYAEKRAREWAEGGLIPENRHCTRKCFFISDDGSMNEEVIVPKLPRGIANAAVVRWEKRIYVLGGENLTQCYKTIYYWEPGEPRWSKCPEDIPVSYEGVSGFGCTTLKRPKKEILSLFQKTSVALIGIVGK</sequence>
<dbReference type="Pfam" id="PF00651">
    <property type="entry name" value="BTB"/>
    <property type="match status" value="1"/>
</dbReference>
<name>A0A8T1SLD6_CHESE</name>
<keyword evidence="1" id="KW-0880">Kelch repeat</keyword>
<evidence type="ECO:0000313" key="4">
    <source>
        <dbReference type="EMBL" id="KAG6929956.1"/>
    </source>
</evidence>
<evidence type="ECO:0000256" key="2">
    <source>
        <dbReference type="ARBA" id="ARBA00022737"/>
    </source>
</evidence>
<reference evidence="4 5" key="1">
    <citation type="journal article" date="2020" name="G3 (Bethesda)">
        <title>Draft Genome of the Common Snapping Turtle, Chelydra serpentina, a Model for Phenotypic Plasticity in Reptiles.</title>
        <authorList>
            <person name="Das D."/>
            <person name="Singh S.K."/>
            <person name="Bierstedt J."/>
            <person name="Erickson A."/>
            <person name="Galli G.L.J."/>
            <person name="Crossley D.A. 2nd"/>
            <person name="Rhen T."/>
        </authorList>
    </citation>
    <scope>NUCLEOTIDE SEQUENCE [LARGE SCALE GENOMIC DNA]</scope>
    <source>
        <strain evidence="4">KW</strain>
    </source>
</reference>
<dbReference type="AlphaFoldDB" id="A0A8T1SLD6"/>
<dbReference type="Pfam" id="PF01344">
    <property type="entry name" value="Kelch_1"/>
    <property type="match status" value="1"/>
</dbReference>
<dbReference type="Pfam" id="PF24681">
    <property type="entry name" value="Kelch_KLHDC2_KLHL20_DRC7"/>
    <property type="match status" value="1"/>
</dbReference>
<dbReference type="EMBL" id="JAHGAV010000161">
    <property type="protein sequence ID" value="KAG6929956.1"/>
    <property type="molecule type" value="Genomic_DNA"/>
</dbReference>
<dbReference type="InterPro" id="IPR017096">
    <property type="entry name" value="BTB-kelch_protein"/>
</dbReference>
<evidence type="ECO:0000259" key="3">
    <source>
        <dbReference type="PROSITE" id="PS50097"/>
    </source>
</evidence>
<dbReference type="Pfam" id="PF07707">
    <property type="entry name" value="BACK"/>
    <property type="match status" value="1"/>
</dbReference>
<dbReference type="Gene3D" id="3.30.710.10">
    <property type="entry name" value="Potassium Channel Kv1.1, Chain A"/>
    <property type="match status" value="1"/>
</dbReference>
<dbReference type="InterPro" id="IPR011333">
    <property type="entry name" value="SKP1/BTB/POZ_sf"/>
</dbReference>
<dbReference type="Gene3D" id="2.120.10.80">
    <property type="entry name" value="Kelch-type beta propeller"/>
    <property type="match status" value="2"/>
</dbReference>
<gene>
    <name evidence="4" type="ORF">G0U57_004669</name>
</gene>
<dbReference type="CDD" id="cd18186">
    <property type="entry name" value="BTB_POZ_ZBTB_KLHL-like"/>
    <property type="match status" value="1"/>
</dbReference>
<dbReference type="SMART" id="SM00612">
    <property type="entry name" value="Kelch"/>
    <property type="match status" value="4"/>
</dbReference>
<feature type="non-terminal residue" evidence="4">
    <location>
        <position position="1"/>
    </location>
</feature>
<comment type="caution">
    <text evidence="4">The sequence shown here is derived from an EMBL/GenBank/DDBJ whole genome shotgun (WGS) entry which is preliminary data.</text>
</comment>
<dbReference type="OrthoDB" id="6482909at2759"/>
<dbReference type="PANTHER" id="PTHR45632:SF5">
    <property type="entry name" value="KELCH-LIKE PROTEIN 22"/>
    <property type="match status" value="1"/>
</dbReference>
<organism evidence="4 5">
    <name type="scientific">Chelydra serpentina</name>
    <name type="common">Snapping turtle</name>
    <name type="synonym">Testudo serpentina</name>
    <dbReference type="NCBI Taxonomy" id="8475"/>
    <lineage>
        <taxon>Eukaryota</taxon>
        <taxon>Metazoa</taxon>
        <taxon>Chordata</taxon>
        <taxon>Craniata</taxon>
        <taxon>Vertebrata</taxon>
        <taxon>Euteleostomi</taxon>
        <taxon>Archelosauria</taxon>
        <taxon>Testudinata</taxon>
        <taxon>Testudines</taxon>
        <taxon>Cryptodira</taxon>
        <taxon>Durocryptodira</taxon>
        <taxon>Americhelydia</taxon>
        <taxon>Chelydroidea</taxon>
        <taxon>Chelydridae</taxon>
        <taxon>Chelydra</taxon>
    </lineage>
</organism>
<dbReference type="InterPro" id="IPR006652">
    <property type="entry name" value="Kelch_1"/>
</dbReference>
<proteinExistence type="predicted"/>
<keyword evidence="2" id="KW-0677">Repeat</keyword>
<dbReference type="PROSITE" id="PS50097">
    <property type="entry name" value="BTB"/>
    <property type="match status" value="1"/>
</dbReference>